<dbReference type="EMBL" id="JACCAA010000001">
    <property type="protein sequence ID" value="NYG57797.1"/>
    <property type="molecule type" value="Genomic_DNA"/>
</dbReference>
<dbReference type="InterPro" id="IPR005693">
    <property type="entry name" value="Mce"/>
</dbReference>
<keyword evidence="1" id="KW-0472">Membrane</keyword>
<name>A0A7Y9RZR3_9ACTN</name>
<dbReference type="Pfam" id="PF11887">
    <property type="entry name" value="Mce4_CUP1"/>
    <property type="match status" value="1"/>
</dbReference>
<evidence type="ECO:0000259" key="3">
    <source>
        <dbReference type="Pfam" id="PF11887"/>
    </source>
</evidence>
<dbReference type="NCBIfam" id="TIGR00996">
    <property type="entry name" value="Mtu_fam_mce"/>
    <property type="match status" value="1"/>
</dbReference>
<evidence type="ECO:0000313" key="5">
    <source>
        <dbReference type="Proteomes" id="UP000540656"/>
    </source>
</evidence>
<dbReference type="GO" id="GO:0051701">
    <property type="term" value="P:biological process involved in interaction with host"/>
    <property type="evidence" value="ECO:0007669"/>
    <property type="project" value="TreeGrafter"/>
</dbReference>
<organism evidence="4 5">
    <name type="scientific">Nocardioides daedukensis</name>
    <dbReference type="NCBI Taxonomy" id="634462"/>
    <lineage>
        <taxon>Bacteria</taxon>
        <taxon>Bacillati</taxon>
        <taxon>Actinomycetota</taxon>
        <taxon>Actinomycetes</taxon>
        <taxon>Propionibacteriales</taxon>
        <taxon>Nocardioidaceae</taxon>
        <taxon>Nocardioides</taxon>
    </lineage>
</organism>
<dbReference type="GO" id="GO:0005576">
    <property type="term" value="C:extracellular region"/>
    <property type="evidence" value="ECO:0007669"/>
    <property type="project" value="TreeGrafter"/>
</dbReference>
<keyword evidence="1" id="KW-1133">Transmembrane helix</keyword>
<evidence type="ECO:0000259" key="2">
    <source>
        <dbReference type="Pfam" id="PF02470"/>
    </source>
</evidence>
<sequence length="339" mass="36917">MERGVRMIAIKFGIFGLIAILLFAALYNTMTNKVEGETKTLYASFTNVSGLRAGDDVRISGVKVGRVEGIEVQDNRLARVQFTVQDKQAVSDTTRVEMRYQNLLGQKYLALTPGSTPGKRLAADAEIGLNRTDPGFDLTALLNGFEPLFNVLSPDDLNTLAHNIVSVLQGESGSIESLLGETAELTAFLADRDEVFGEVVDNLTPVIENLSSKSDEFDTALVELKTLVTELNKSSDQFFTPLAMISKNLASTTKLINDIRPSLQRDIEAIKTLGGTIKRGTPTIETAFDALPDLLSAFMRSQSYGSHLQVYPCIFGISLIGDEPLWLGPTDGPFSEACR</sequence>
<dbReference type="AlphaFoldDB" id="A0A7Y9RZR3"/>
<dbReference type="InterPro" id="IPR003399">
    <property type="entry name" value="Mce/MlaD"/>
</dbReference>
<keyword evidence="5" id="KW-1185">Reference proteome</keyword>
<feature type="domain" description="Mammalian cell entry C-terminal" evidence="3">
    <location>
        <begin position="119"/>
        <end position="324"/>
    </location>
</feature>
<comment type="caution">
    <text evidence="4">The sequence shown here is derived from an EMBL/GenBank/DDBJ whole genome shotgun (WGS) entry which is preliminary data.</text>
</comment>
<evidence type="ECO:0000313" key="4">
    <source>
        <dbReference type="EMBL" id="NYG57797.1"/>
    </source>
</evidence>
<evidence type="ECO:0000256" key="1">
    <source>
        <dbReference type="SAM" id="Phobius"/>
    </source>
</evidence>
<dbReference type="RefSeq" id="WP_179501027.1">
    <property type="nucleotide sequence ID" value="NZ_JACCAA010000001.1"/>
</dbReference>
<dbReference type="Pfam" id="PF02470">
    <property type="entry name" value="MlaD"/>
    <property type="match status" value="1"/>
</dbReference>
<dbReference type="InterPro" id="IPR052336">
    <property type="entry name" value="MlaD_Phospholipid_Transporter"/>
</dbReference>
<feature type="transmembrane region" description="Helical" evidence="1">
    <location>
        <begin position="12"/>
        <end position="30"/>
    </location>
</feature>
<accession>A0A7Y9RZR3</accession>
<proteinExistence type="predicted"/>
<dbReference type="Proteomes" id="UP000540656">
    <property type="component" value="Unassembled WGS sequence"/>
</dbReference>
<dbReference type="PANTHER" id="PTHR33371">
    <property type="entry name" value="INTERMEMBRANE PHOSPHOLIPID TRANSPORT SYSTEM BINDING PROTEIN MLAD-RELATED"/>
    <property type="match status" value="1"/>
</dbReference>
<reference evidence="4 5" key="1">
    <citation type="submission" date="2020-07" db="EMBL/GenBank/DDBJ databases">
        <title>Sequencing the genomes of 1000 actinobacteria strains.</title>
        <authorList>
            <person name="Klenk H.-P."/>
        </authorList>
    </citation>
    <scope>NUCLEOTIDE SEQUENCE [LARGE SCALE GENOMIC DNA]</scope>
    <source>
        <strain evidence="4 5">DSM 23819</strain>
    </source>
</reference>
<dbReference type="InterPro" id="IPR024516">
    <property type="entry name" value="Mce_C"/>
</dbReference>
<dbReference type="PANTHER" id="PTHR33371:SF17">
    <property type="entry name" value="MCE-FAMILY PROTEIN MCE1B"/>
    <property type="match status" value="1"/>
</dbReference>
<protein>
    <submittedName>
        <fullName evidence="4">Phospholipid/cholesterol/gamma-HCH transport system substrate-binding protein</fullName>
    </submittedName>
</protein>
<gene>
    <name evidence="4" type="ORF">BJ980_000720</name>
</gene>
<feature type="domain" description="Mce/MlaD" evidence="2">
    <location>
        <begin position="38"/>
        <end position="114"/>
    </location>
</feature>
<keyword evidence="1" id="KW-0812">Transmembrane</keyword>